<dbReference type="EMBL" id="FNHH01000017">
    <property type="protein sequence ID" value="SDM62545.1"/>
    <property type="molecule type" value="Genomic_DNA"/>
</dbReference>
<accession>A0A1G9USL1</accession>
<proteinExistence type="predicted"/>
<gene>
    <name evidence="1" type="ORF">SAMN05421813_11760</name>
</gene>
<dbReference type="Proteomes" id="UP000199226">
    <property type="component" value="Unassembled WGS sequence"/>
</dbReference>
<keyword evidence="2" id="KW-1185">Reference proteome</keyword>
<sequence length="90" mass="10951">MVLEFNYIGGVEQFRLHLPNHSYLEDNHLASARFLRINEIDQFLILVEEQGLHYDKEQNYSNDFTVMSWIGLWWQADWLHIEVYRCFMRG</sequence>
<evidence type="ECO:0000313" key="1">
    <source>
        <dbReference type="EMBL" id="SDM62545.1"/>
    </source>
</evidence>
<dbReference type="AlphaFoldDB" id="A0A1G9USL1"/>
<evidence type="ECO:0000313" key="2">
    <source>
        <dbReference type="Proteomes" id="UP000199226"/>
    </source>
</evidence>
<name>A0A1G9USL1_9SPHI</name>
<organism evidence="1 2">
    <name type="scientific">Daejeonella rubra</name>
    <dbReference type="NCBI Taxonomy" id="990371"/>
    <lineage>
        <taxon>Bacteria</taxon>
        <taxon>Pseudomonadati</taxon>
        <taxon>Bacteroidota</taxon>
        <taxon>Sphingobacteriia</taxon>
        <taxon>Sphingobacteriales</taxon>
        <taxon>Sphingobacteriaceae</taxon>
        <taxon>Daejeonella</taxon>
    </lineage>
</organism>
<protein>
    <submittedName>
        <fullName evidence="1">Uncharacterized protein</fullName>
    </submittedName>
</protein>
<reference evidence="2" key="1">
    <citation type="submission" date="2016-10" db="EMBL/GenBank/DDBJ databases">
        <authorList>
            <person name="Varghese N."/>
            <person name="Submissions S."/>
        </authorList>
    </citation>
    <scope>NUCLEOTIDE SEQUENCE [LARGE SCALE GENOMIC DNA]</scope>
    <source>
        <strain evidence="2">DSM 24536</strain>
    </source>
</reference>
<dbReference type="STRING" id="990371.SAMN05421813_11760"/>